<reference evidence="1" key="1">
    <citation type="submission" date="2022-12" db="EMBL/GenBank/DDBJ databases">
        <title>Reclassification of two methanogenic archaea species isolated from the Kolyma lowland permafrost.</title>
        <authorList>
            <person name="Trubitsyn V.E."/>
            <person name="Rivkina E.M."/>
            <person name="Shcherbakova V.A."/>
        </authorList>
    </citation>
    <scope>NUCLEOTIDE SEQUENCE</scope>
    <source>
        <strain evidence="1">M2</strain>
        <strain evidence="2">MK4</strain>
    </source>
</reference>
<accession>A0A9E5A0M9</accession>
<protein>
    <submittedName>
        <fullName evidence="1">DUF429 domain-containing protein</fullName>
    </submittedName>
</protein>
<evidence type="ECO:0000313" key="2">
    <source>
        <dbReference type="EMBL" id="MCZ3371450.1"/>
    </source>
</evidence>
<dbReference type="EMBL" id="JAPVER010000020">
    <property type="protein sequence ID" value="MCZ3365985.1"/>
    <property type="molecule type" value="Genomic_DNA"/>
</dbReference>
<sequence length="202" mass="23094">MDKIIGIDLSGKTENPTGICFLDAHNLNFNTFFGNKEILSYIYKKKPSLIVIDAPLSLPKGRCCLSKDCSCSKKGGHFREAEAEMRKYGRTLPLTFRGMRMLTERGIKIAEKLREEYTVLESHPRTVQKILGLSNLYKDLTKYFELPENVSEHELDAALLVISGIFYAQEEFMEFGDVDEGTIILPKENRNINDILNFKMFP</sequence>
<dbReference type="Proteomes" id="UP001074446">
    <property type="component" value="Unassembled WGS sequence"/>
</dbReference>
<dbReference type="AlphaFoldDB" id="A0A9E5A0M9"/>
<proteinExistence type="predicted"/>
<dbReference type="EMBL" id="JAPVES010000024">
    <property type="protein sequence ID" value="MCZ3371450.1"/>
    <property type="molecule type" value="Genomic_DNA"/>
</dbReference>
<evidence type="ECO:0000313" key="3">
    <source>
        <dbReference type="Proteomes" id="UP001068021"/>
    </source>
</evidence>
<keyword evidence="3" id="KW-1185">Reference proteome</keyword>
<gene>
    <name evidence="2" type="ORF">O3H35_02250</name>
    <name evidence="1" type="ORF">O3H54_08830</name>
</gene>
<name>A0A9E5A0M9_9EURY</name>
<comment type="caution">
    <text evidence="1">The sequence shown here is derived from an EMBL/GenBank/DDBJ whole genome shotgun (WGS) entry which is preliminary data.</text>
</comment>
<organism evidence="1 3">
    <name type="scientific">Methanobacterium veterum</name>
    <dbReference type="NCBI Taxonomy" id="408577"/>
    <lineage>
        <taxon>Archaea</taxon>
        <taxon>Methanobacteriati</taxon>
        <taxon>Methanobacteriota</taxon>
        <taxon>Methanomada group</taxon>
        <taxon>Methanobacteria</taxon>
        <taxon>Methanobacteriales</taxon>
        <taxon>Methanobacteriaceae</taxon>
        <taxon>Methanobacterium</taxon>
    </lineage>
</organism>
<evidence type="ECO:0000313" key="1">
    <source>
        <dbReference type="EMBL" id="MCZ3365985.1"/>
    </source>
</evidence>
<dbReference type="RefSeq" id="WP_048082298.1">
    <property type="nucleotide sequence ID" value="NZ_JAPVER010000020.1"/>
</dbReference>
<dbReference type="Proteomes" id="UP001068021">
    <property type="component" value="Unassembled WGS sequence"/>
</dbReference>